<dbReference type="Proteomes" id="UP000433883">
    <property type="component" value="Unassembled WGS sequence"/>
</dbReference>
<sequence length="197" mass="21710">MADTRIYTDVEIVDIVVMDEANDGLAPPPDPCKYLSPSIQALRDRRLIFSLATLSKDNHTASPVSPWSSYGPNHGIGAFMSLNPPQPVLLFADALHAGHFHAKHVNTTRLVPGKNTHWLYVNAPVGLERVYSVKEHHEQGETVADGEGMTGVDGGEFVFEFGRDNEAKLFNREIGDVGTIQKKEERGGVWNVFVGKF</sequence>
<comment type="caution">
    <text evidence="1">The sequence shown here is derived from an EMBL/GenBank/DDBJ whole genome shotgun (WGS) entry which is preliminary data.</text>
</comment>
<organism evidence="1 2">
    <name type="scientific">Venturia inaequalis</name>
    <name type="common">Apple scab fungus</name>
    <dbReference type="NCBI Taxonomy" id="5025"/>
    <lineage>
        <taxon>Eukaryota</taxon>
        <taxon>Fungi</taxon>
        <taxon>Dikarya</taxon>
        <taxon>Ascomycota</taxon>
        <taxon>Pezizomycotina</taxon>
        <taxon>Dothideomycetes</taxon>
        <taxon>Pleosporomycetidae</taxon>
        <taxon>Venturiales</taxon>
        <taxon>Venturiaceae</taxon>
        <taxon>Venturia</taxon>
    </lineage>
</organism>
<dbReference type="EMBL" id="WNWQ01000366">
    <property type="protein sequence ID" value="KAE9969497.1"/>
    <property type="molecule type" value="Genomic_DNA"/>
</dbReference>
<protein>
    <submittedName>
        <fullName evidence="1">Uncharacterized protein</fullName>
    </submittedName>
</protein>
<reference evidence="1 2" key="1">
    <citation type="submission" date="2019-11" db="EMBL/GenBank/DDBJ databases">
        <title>Venturia inaequalis Genome Resource.</title>
        <authorList>
            <person name="Lichtner F.J."/>
        </authorList>
    </citation>
    <scope>NUCLEOTIDE SEQUENCE [LARGE SCALE GENOMIC DNA]</scope>
    <source>
        <strain evidence="1">Bline_iso_100314</strain>
    </source>
</reference>
<evidence type="ECO:0000313" key="1">
    <source>
        <dbReference type="EMBL" id="KAE9969497.1"/>
    </source>
</evidence>
<accession>A0A8H3UF70</accession>
<gene>
    <name evidence="1" type="ORF">BLS_005336</name>
</gene>
<name>A0A8H3UF70_VENIN</name>
<proteinExistence type="predicted"/>
<evidence type="ECO:0000313" key="2">
    <source>
        <dbReference type="Proteomes" id="UP000433883"/>
    </source>
</evidence>
<dbReference type="AlphaFoldDB" id="A0A8H3UF70"/>